<protein>
    <submittedName>
        <fullName evidence="1">Uncharacterized protein</fullName>
    </submittedName>
</protein>
<accession>A0A6S7KFR0</accession>
<reference evidence="1" key="1">
    <citation type="submission" date="2020-04" db="EMBL/GenBank/DDBJ databases">
        <authorList>
            <person name="Alioto T."/>
            <person name="Alioto T."/>
            <person name="Gomez Garrido J."/>
        </authorList>
    </citation>
    <scope>NUCLEOTIDE SEQUENCE</scope>
    <source>
        <strain evidence="1">A484AB</strain>
    </source>
</reference>
<dbReference type="EMBL" id="CACRXK020027452">
    <property type="protein sequence ID" value="CAB4040910.1"/>
    <property type="molecule type" value="Genomic_DNA"/>
</dbReference>
<dbReference type="PANTHER" id="PTHR46880:SF9">
    <property type="entry name" value="ZINC FINGER PROTEIN 862"/>
    <property type="match status" value="1"/>
</dbReference>
<dbReference type="CDD" id="cd22791">
    <property type="entry name" value="OTU_VRTN"/>
    <property type="match status" value="1"/>
</dbReference>
<keyword evidence="2" id="KW-1185">Reference proteome</keyword>
<dbReference type="Proteomes" id="UP001152795">
    <property type="component" value="Unassembled WGS sequence"/>
</dbReference>
<dbReference type="InterPro" id="IPR047273">
    <property type="entry name" value="VRTN_OTU_dom"/>
</dbReference>
<name>A0A6S7KFR0_PARCT</name>
<organism evidence="1 2">
    <name type="scientific">Paramuricea clavata</name>
    <name type="common">Red gorgonian</name>
    <name type="synonym">Violescent sea-whip</name>
    <dbReference type="NCBI Taxonomy" id="317549"/>
    <lineage>
        <taxon>Eukaryota</taxon>
        <taxon>Metazoa</taxon>
        <taxon>Cnidaria</taxon>
        <taxon>Anthozoa</taxon>
        <taxon>Octocorallia</taxon>
        <taxon>Malacalcyonacea</taxon>
        <taxon>Plexauridae</taxon>
        <taxon>Paramuricea</taxon>
    </lineage>
</organism>
<dbReference type="OrthoDB" id="5979408at2759"/>
<comment type="caution">
    <text evidence="1">The sequence shown here is derived from an EMBL/GenBank/DDBJ whole genome shotgun (WGS) entry which is preliminary data.</text>
</comment>
<feature type="non-terminal residue" evidence="1">
    <location>
        <position position="1"/>
    </location>
</feature>
<dbReference type="PANTHER" id="PTHR46880">
    <property type="entry name" value="RAS-ASSOCIATING DOMAIN-CONTAINING PROTEIN"/>
    <property type="match status" value="1"/>
</dbReference>
<sequence>MFKDKEYDSKMDIIPEAEVLSDLKQLENVLQVGEGVETHCSNLKSKYSAISRWIKKTNIGIGTGSHLEVDQFGQALIPDDISQSSDTFIAYKSTANGNCLFNSVSRLLVGNDSISCHLRLLTALELSMNTEFYAEHPRLHVSYDSGFFKATMFTICLSTLGIGIWDISKNRTKAIQAEARVASKTKEWAGVASKTKELMALASVIARPIFSVYPNVPLVFRKLLHGTIQPRVAEHIQAQESTVYIMWSRDGNFDATSGRWYEPNHFIPLLKSEQVNKETKESKKTQGVKITDFFQGQGSKRKSSELPGLEFPERKRQTDYTAKKNTRMLRSETAERWKSNDLATYEANVWLTYDEEFIERKVTSVIDHANSEIHKIALNLFRRKCGKPATPINKEKNQPTLNFKLDPQQQEEMKRKFDISYFVVKEELPLTKYEKIIELEKRHGVLHGSSYSNRTAATNFISYQSDQLKSQLSKDIANAKFFSVIFDGTTDCAVVEQEAVFAIYFDPDPDLDDASANDGQEPKVKVQMGFLSVENLTSSTAEGVVGHSDVGMPPPSPIGLGGDGCNTNRGEKGGVIALLKKEFPWFVFVWCVAHRLELALKDGLNGTYFKEVDECLLRLYYLYEKSPKKMRGLEELYNSYRQCLEFVEGSLKPKRASGTRWILHKVRALKLLVDKFGIYMQHVESLSCDNSVKQKDQAKLRGYLRKWKTGK</sequence>
<evidence type="ECO:0000313" key="1">
    <source>
        <dbReference type="EMBL" id="CAB4040910.1"/>
    </source>
</evidence>
<dbReference type="AlphaFoldDB" id="A0A6S7KFR0"/>
<evidence type="ECO:0000313" key="2">
    <source>
        <dbReference type="Proteomes" id="UP001152795"/>
    </source>
</evidence>
<gene>
    <name evidence="1" type="ORF">PACLA_8A003502</name>
</gene>
<proteinExistence type="predicted"/>